<comment type="caution">
    <text evidence="1">The sequence shown here is derived from an EMBL/GenBank/DDBJ whole genome shotgun (WGS) entry which is preliminary data.</text>
</comment>
<accession>A0A9N8QUT6</accession>
<keyword evidence="2" id="KW-1185">Reference proteome</keyword>
<proteinExistence type="predicted"/>
<sequence>MPRLLLHRSHCREFPDEYFDLGGWLHESHIKDEQIDFSLVDAKAEILVWQRRSQKNLMGYGANLPLQNGRATIKPYCLEYVRRQFSLATNKLWRIGYDA</sequence>
<organism evidence="1 2">
    <name type="scientific">Paraburkholderia domus</name>
    <dbReference type="NCBI Taxonomy" id="2793075"/>
    <lineage>
        <taxon>Bacteria</taxon>
        <taxon>Pseudomonadati</taxon>
        <taxon>Pseudomonadota</taxon>
        <taxon>Betaproteobacteria</taxon>
        <taxon>Burkholderiales</taxon>
        <taxon>Burkholderiaceae</taxon>
        <taxon>Paraburkholderia</taxon>
    </lineage>
</organism>
<evidence type="ECO:0000313" key="2">
    <source>
        <dbReference type="Proteomes" id="UP000675121"/>
    </source>
</evidence>
<name>A0A9N8QUT6_9BURK</name>
<reference evidence="1" key="1">
    <citation type="submission" date="2021-02" db="EMBL/GenBank/DDBJ databases">
        <authorList>
            <person name="Vanwijnsberghe S."/>
        </authorList>
    </citation>
    <scope>NUCLEOTIDE SEQUENCE</scope>
    <source>
        <strain evidence="1">R-70211</strain>
    </source>
</reference>
<evidence type="ECO:0000313" key="1">
    <source>
        <dbReference type="EMBL" id="CAE6866337.1"/>
    </source>
</evidence>
<protein>
    <submittedName>
        <fullName evidence="1">Uncharacterized protein</fullName>
    </submittedName>
</protein>
<dbReference type="EMBL" id="CAJNAS010000002">
    <property type="protein sequence ID" value="CAE6866337.1"/>
    <property type="molecule type" value="Genomic_DNA"/>
</dbReference>
<dbReference type="AlphaFoldDB" id="A0A9N8QUT6"/>
<dbReference type="Proteomes" id="UP000675121">
    <property type="component" value="Unassembled WGS sequence"/>
</dbReference>
<gene>
    <name evidence="1" type="ORF">R70211_00828</name>
</gene>